<evidence type="ECO:0000256" key="1">
    <source>
        <dbReference type="SAM" id="MobiDB-lite"/>
    </source>
</evidence>
<keyword evidence="3" id="KW-1185">Reference proteome</keyword>
<sequence length="59" mass="6286">MLDMLVSHAEPTKCSVCRSENRQAPVSLPQDLGMNSTSLQGVVWPTEGPQGKTGAEGMK</sequence>
<accession>A0AAE1EZY3</accession>
<feature type="non-terminal residue" evidence="2">
    <location>
        <position position="59"/>
    </location>
</feature>
<comment type="caution">
    <text evidence="2">The sequence shown here is derived from an EMBL/GenBank/DDBJ whole genome shotgun (WGS) entry which is preliminary data.</text>
</comment>
<proteinExistence type="predicted"/>
<evidence type="ECO:0000313" key="2">
    <source>
        <dbReference type="EMBL" id="KAK3864410.1"/>
    </source>
</evidence>
<protein>
    <submittedName>
        <fullName evidence="2">Uncharacterized protein</fullName>
    </submittedName>
</protein>
<dbReference type="Proteomes" id="UP001286313">
    <property type="component" value="Unassembled WGS sequence"/>
</dbReference>
<dbReference type="EMBL" id="JAWQEG010003799">
    <property type="protein sequence ID" value="KAK3864410.1"/>
    <property type="molecule type" value="Genomic_DNA"/>
</dbReference>
<dbReference type="AlphaFoldDB" id="A0AAE1EZY3"/>
<reference evidence="2" key="1">
    <citation type="submission" date="2023-10" db="EMBL/GenBank/DDBJ databases">
        <title>Genome assemblies of two species of porcelain crab, Petrolisthes cinctipes and Petrolisthes manimaculis (Anomura: Porcellanidae).</title>
        <authorList>
            <person name="Angst P."/>
        </authorList>
    </citation>
    <scope>NUCLEOTIDE SEQUENCE</scope>
    <source>
        <strain evidence="2">PB745_01</strain>
        <tissue evidence="2">Gill</tissue>
    </source>
</reference>
<organism evidence="2 3">
    <name type="scientific">Petrolisthes cinctipes</name>
    <name type="common">Flat porcelain crab</name>
    <dbReference type="NCBI Taxonomy" id="88211"/>
    <lineage>
        <taxon>Eukaryota</taxon>
        <taxon>Metazoa</taxon>
        <taxon>Ecdysozoa</taxon>
        <taxon>Arthropoda</taxon>
        <taxon>Crustacea</taxon>
        <taxon>Multicrustacea</taxon>
        <taxon>Malacostraca</taxon>
        <taxon>Eumalacostraca</taxon>
        <taxon>Eucarida</taxon>
        <taxon>Decapoda</taxon>
        <taxon>Pleocyemata</taxon>
        <taxon>Anomura</taxon>
        <taxon>Galatheoidea</taxon>
        <taxon>Porcellanidae</taxon>
        <taxon>Petrolisthes</taxon>
    </lineage>
</organism>
<gene>
    <name evidence="2" type="ORF">Pcinc_029896</name>
</gene>
<evidence type="ECO:0000313" key="3">
    <source>
        <dbReference type="Proteomes" id="UP001286313"/>
    </source>
</evidence>
<feature type="region of interest" description="Disordered" evidence="1">
    <location>
        <begin position="26"/>
        <end position="59"/>
    </location>
</feature>
<name>A0AAE1EZY3_PETCI</name>